<dbReference type="InterPro" id="IPR008250">
    <property type="entry name" value="ATPase_P-typ_transduc_dom_A_sf"/>
</dbReference>
<dbReference type="SFLD" id="SFLDG00002">
    <property type="entry name" value="C1.7:_P-type_atpase_like"/>
    <property type="match status" value="1"/>
</dbReference>
<dbReference type="SUPFAM" id="SSF81653">
    <property type="entry name" value="Calcium ATPase, transduction domain A"/>
    <property type="match status" value="1"/>
</dbReference>
<dbReference type="InterPro" id="IPR004014">
    <property type="entry name" value="ATPase_P-typ_cation-transptr_N"/>
</dbReference>
<dbReference type="NCBIfam" id="TIGR01494">
    <property type="entry name" value="ATPase_P-type"/>
    <property type="match status" value="3"/>
</dbReference>
<dbReference type="Gene3D" id="3.40.1110.10">
    <property type="entry name" value="Calcium-transporting ATPase, cytoplasmic domain N"/>
    <property type="match status" value="1"/>
</dbReference>
<dbReference type="InterPro" id="IPR023214">
    <property type="entry name" value="HAD_sf"/>
</dbReference>
<dbReference type="InterPro" id="IPR044492">
    <property type="entry name" value="P_typ_ATPase_HD_dom"/>
</dbReference>
<dbReference type="PANTHER" id="PTHR43294">
    <property type="entry name" value="SODIUM/POTASSIUM-TRANSPORTING ATPASE SUBUNIT ALPHA"/>
    <property type="match status" value="1"/>
</dbReference>
<keyword evidence="4" id="KW-0597">Phosphoprotein</keyword>
<evidence type="ECO:0000256" key="10">
    <source>
        <dbReference type="ARBA" id="ARBA00022989"/>
    </source>
</evidence>
<accession>A0A2K8NRF0</accession>
<dbReference type="GO" id="GO:0005886">
    <property type="term" value="C:plasma membrane"/>
    <property type="evidence" value="ECO:0007669"/>
    <property type="project" value="UniProtKB-SubCell"/>
</dbReference>
<dbReference type="SFLD" id="SFLDF00027">
    <property type="entry name" value="p-type_atpase"/>
    <property type="match status" value="1"/>
</dbReference>
<dbReference type="EMBL" id="CP024962">
    <property type="protein sequence ID" value="ATZ16367.1"/>
    <property type="molecule type" value="Genomic_DNA"/>
</dbReference>
<evidence type="ECO:0000256" key="3">
    <source>
        <dbReference type="ARBA" id="ARBA00022475"/>
    </source>
</evidence>
<dbReference type="Pfam" id="PF13246">
    <property type="entry name" value="Cation_ATPase"/>
    <property type="match status" value="1"/>
</dbReference>
<dbReference type="PANTHER" id="PTHR43294:SF21">
    <property type="entry name" value="CATION TRANSPORTING ATPASE"/>
    <property type="match status" value="1"/>
</dbReference>
<evidence type="ECO:0000313" key="13">
    <source>
        <dbReference type="Proteomes" id="UP000232222"/>
    </source>
</evidence>
<dbReference type="Pfam" id="PF00122">
    <property type="entry name" value="E1-E2_ATPase"/>
    <property type="match status" value="1"/>
</dbReference>
<dbReference type="SUPFAM" id="SSF81660">
    <property type="entry name" value="Metal cation-transporting ATPase, ATP-binding domain N"/>
    <property type="match status" value="1"/>
</dbReference>
<dbReference type="KEGG" id="efr:EFREU_v1c03410"/>
<protein>
    <submittedName>
        <fullName evidence="12">Cation-transporting ATPase</fullName>
    </submittedName>
</protein>
<evidence type="ECO:0000256" key="4">
    <source>
        <dbReference type="ARBA" id="ARBA00022553"/>
    </source>
</evidence>
<keyword evidence="8" id="KW-0460">Magnesium</keyword>
<evidence type="ECO:0000256" key="11">
    <source>
        <dbReference type="ARBA" id="ARBA00023136"/>
    </source>
</evidence>
<evidence type="ECO:0000256" key="9">
    <source>
        <dbReference type="ARBA" id="ARBA00022967"/>
    </source>
</evidence>
<dbReference type="Proteomes" id="UP000232222">
    <property type="component" value="Chromosome"/>
</dbReference>
<evidence type="ECO:0000256" key="6">
    <source>
        <dbReference type="ARBA" id="ARBA00022741"/>
    </source>
</evidence>
<keyword evidence="11" id="KW-0472">Membrane</keyword>
<dbReference type="SUPFAM" id="SSF81665">
    <property type="entry name" value="Calcium ATPase, transmembrane domain M"/>
    <property type="match status" value="1"/>
</dbReference>
<dbReference type="InterPro" id="IPR023298">
    <property type="entry name" value="ATPase_P-typ_TM_dom_sf"/>
</dbReference>
<keyword evidence="7" id="KW-0067">ATP-binding</keyword>
<keyword evidence="5" id="KW-0812">Transmembrane</keyword>
<proteinExistence type="inferred from homology"/>
<keyword evidence="3" id="KW-1003">Cell membrane</keyword>
<dbReference type="GO" id="GO:0006883">
    <property type="term" value="P:intracellular sodium ion homeostasis"/>
    <property type="evidence" value="ECO:0007669"/>
    <property type="project" value="TreeGrafter"/>
</dbReference>
<name>A0A2K8NRF0_9MOLU</name>
<dbReference type="InterPro" id="IPR001757">
    <property type="entry name" value="P_typ_ATPase"/>
</dbReference>
<dbReference type="InterPro" id="IPR006068">
    <property type="entry name" value="ATPase_P-typ_cation-transptr_C"/>
</dbReference>
<keyword evidence="10" id="KW-1133">Transmembrane helix</keyword>
<comment type="subcellular location">
    <subcellularLocation>
        <location evidence="1">Cell membrane</location>
        <topology evidence="1">Multi-pass membrane protein</topology>
    </subcellularLocation>
</comment>
<dbReference type="Pfam" id="PF00690">
    <property type="entry name" value="Cation_ATPase_N"/>
    <property type="match status" value="1"/>
</dbReference>
<dbReference type="GO" id="GO:0005391">
    <property type="term" value="F:P-type sodium:potassium-exchanging transporter activity"/>
    <property type="evidence" value="ECO:0007669"/>
    <property type="project" value="TreeGrafter"/>
</dbReference>
<dbReference type="InterPro" id="IPR023299">
    <property type="entry name" value="ATPase_P-typ_cyto_dom_N"/>
</dbReference>
<dbReference type="Gene3D" id="3.40.50.1000">
    <property type="entry name" value="HAD superfamily/HAD-like"/>
    <property type="match status" value="1"/>
</dbReference>
<keyword evidence="13" id="KW-1185">Reference proteome</keyword>
<dbReference type="PRINTS" id="PR00119">
    <property type="entry name" value="CATATPASE"/>
</dbReference>
<dbReference type="AlphaFoldDB" id="A0A2K8NRF0"/>
<dbReference type="InterPro" id="IPR018303">
    <property type="entry name" value="ATPase_P-typ_P_site"/>
</dbReference>
<dbReference type="GO" id="GO:1902600">
    <property type="term" value="P:proton transmembrane transport"/>
    <property type="evidence" value="ECO:0007669"/>
    <property type="project" value="TreeGrafter"/>
</dbReference>
<reference evidence="12 13" key="1">
    <citation type="submission" date="2017-11" db="EMBL/GenBank/DDBJ databases">
        <title>Genome sequence of Entomoplasma freundtii BARC 318 (ATCC 51999).</title>
        <authorList>
            <person name="Lo W.-S."/>
            <person name="Gasparich G.E."/>
            <person name="Kuo C.-H."/>
        </authorList>
    </citation>
    <scope>NUCLEOTIDE SEQUENCE [LARGE SCALE GENOMIC DNA]</scope>
    <source>
        <strain evidence="12 13">BARC 318</strain>
    </source>
</reference>
<dbReference type="GO" id="GO:0016887">
    <property type="term" value="F:ATP hydrolysis activity"/>
    <property type="evidence" value="ECO:0007669"/>
    <property type="project" value="InterPro"/>
</dbReference>
<dbReference type="InterPro" id="IPR050510">
    <property type="entry name" value="Cation_transp_ATPase_P-type"/>
</dbReference>
<dbReference type="OrthoDB" id="9813266at2"/>
<evidence type="ECO:0000256" key="2">
    <source>
        <dbReference type="ARBA" id="ARBA00005675"/>
    </source>
</evidence>
<dbReference type="GO" id="GO:1990573">
    <property type="term" value="P:potassium ion import across plasma membrane"/>
    <property type="evidence" value="ECO:0007669"/>
    <property type="project" value="TreeGrafter"/>
</dbReference>
<dbReference type="GO" id="GO:0030007">
    <property type="term" value="P:intracellular potassium ion homeostasis"/>
    <property type="evidence" value="ECO:0007669"/>
    <property type="project" value="TreeGrafter"/>
</dbReference>
<dbReference type="Gene3D" id="2.70.150.10">
    <property type="entry name" value="Calcium-transporting ATPase, cytoplasmic transduction domain A"/>
    <property type="match status" value="1"/>
</dbReference>
<evidence type="ECO:0000256" key="8">
    <source>
        <dbReference type="ARBA" id="ARBA00022842"/>
    </source>
</evidence>
<dbReference type="SUPFAM" id="SSF56784">
    <property type="entry name" value="HAD-like"/>
    <property type="match status" value="1"/>
</dbReference>
<sequence>MNFEGLNQVDLAKNLKTNLNEGLSKNEAANRLKTDGLNVLPQAHYKPWFVIFLLALVEPLQIILILAAIISVIAPRIGHWSDPLSISDFIDFIVIIFIVLLDATLETVQTLKARQSVEALKSITKPTAVVIRNGNQITVPSQDLVKGDVVVIEAGQYIPADLRLFETSDCFIDESALTGESVPVQKFGETQKETPILADKKNIAFMGTFVTNGRALGVVITTGVHTEIGKIDAAIKSSKDEMTPLEKKLKKFSFWISGVALIIGLVMFLSLYFSGEKSHWSNYLMVAITLAIGIIPESLPAVVSITLSIATKRMTKENVIVKKLSSVETLGSVNIICTDKTGTLTQNKMTVKDVLWNQNILSSQKFIESVTNNQKKLFCQSLVLPNDSISEEGERIGDPTELALIDFAELMGWDEIKARKLWPRKAAIPFDSKRKLMTTLNAVGQSKYVFTKGAVDQLLKICNQVIIDDKVQPLTATIKKNILLASRKMSDKALRVLGFAYKPVTNDTQKPDEKNLIFLGAVGMMDPVRPSAIQTIREANQAGCQVVMLTGDHVDTALAIARELDLAYTHYEVMAADVLEKMPDQELLRIIDNIKVFARVNPEHKVRIITLLQEKNNIVAMTGDGVNDAPSLAKADIGIAMGKGGTDVAKEAADVILTDDNFATIMKGVDQGRNVYQKIRQAIVLLLGYNLANVLTIFILSLINHTSPLQAVDILYLNLIVESCLAIALGMGPVDSSLMYLPPPKRNANLLKGVWGSILKIAFFLTLAFIVAYFLGASTLPKGDSGRALRGQTVLFMTMAFAPLSLAHCIKLTNWKASTRIPWLISKPLIYASLIGVGVNLLVIFIPGLNDQIFGLMGYGSGGWNKTNWWLIFISLGLSLVPTLLTIITNTLIFYIYHYAPPAWQRNRRLVTQMVHEDQTMAKSKKKKRKN</sequence>
<dbReference type="PRINTS" id="PR00120">
    <property type="entry name" value="HATPASE"/>
</dbReference>
<dbReference type="InterPro" id="IPR036412">
    <property type="entry name" value="HAD-like_sf"/>
</dbReference>
<dbReference type="InterPro" id="IPR059000">
    <property type="entry name" value="ATPase_P-type_domA"/>
</dbReference>
<dbReference type="SMART" id="SM00831">
    <property type="entry name" value="Cation_ATPase_N"/>
    <property type="match status" value="1"/>
</dbReference>
<organism evidence="12 13">
    <name type="scientific">Entomoplasma freundtii</name>
    <dbReference type="NCBI Taxonomy" id="74700"/>
    <lineage>
        <taxon>Bacteria</taxon>
        <taxon>Bacillati</taxon>
        <taxon>Mycoplasmatota</taxon>
        <taxon>Mollicutes</taxon>
        <taxon>Entomoplasmatales</taxon>
        <taxon>Entomoplasmataceae</taxon>
        <taxon>Entomoplasma</taxon>
    </lineage>
</organism>
<comment type="similarity">
    <text evidence="2">Belongs to the cation transport ATPase (P-type) (TC 3.A.3) family. Type IIA subfamily.</text>
</comment>
<dbReference type="FunFam" id="2.70.150.10:FF:000160">
    <property type="entry name" value="Sarcoplasmic/endoplasmic reticulum calcium ATPase 1"/>
    <property type="match status" value="1"/>
</dbReference>
<keyword evidence="6" id="KW-0547">Nucleotide-binding</keyword>
<evidence type="ECO:0000256" key="5">
    <source>
        <dbReference type="ARBA" id="ARBA00022692"/>
    </source>
</evidence>
<dbReference type="Gene3D" id="1.20.1110.10">
    <property type="entry name" value="Calcium-transporting ATPase, transmembrane domain"/>
    <property type="match status" value="1"/>
</dbReference>
<dbReference type="RefSeq" id="WP_100609318.1">
    <property type="nucleotide sequence ID" value="NZ_CP024962.1"/>
</dbReference>
<dbReference type="GO" id="GO:0005524">
    <property type="term" value="F:ATP binding"/>
    <property type="evidence" value="ECO:0007669"/>
    <property type="project" value="UniProtKB-KW"/>
</dbReference>
<dbReference type="GO" id="GO:0036376">
    <property type="term" value="P:sodium ion export across plasma membrane"/>
    <property type="evidence" value="ECO:0007669"/>
    <property type="project" value="TreeGrafter"/>
</dbReference>
<evidence type="ECO:0000313" key="12">
    <source>
        <dbReference type="EMBL" id="ATZ16367.1"/>
    </source>
</evidence>
<dbReference type="PROSITE" id="PS00154">
    <property type="entry name" value="ATPASE_E1_E2"/>
    <property type="match status" value="1"/>
</dbReference>
<dbReference type="Pfam" id="PF00689">
    <property type="entry name" value="Cation_ATPase_C"/>
    <property type="match status" value="1"/>
</dbReference>
<dbReference type="SFLD" id="SFLDS00003">
    <property type="entry name" value="Haloacid_Dehalogenase"/>
    <property type="match status" value="1"/>
</dbReference>
<evidence type="ECO:0000256" key="1">
    <source>
        <dbReference type="ARBA" id="ARBA00004651"/>
    </source>
</evidence>
<evidence type="ECO:0000256" key="7">
    <source>
        <dbReference type="ARBA" id="ARBA00022840"/>
    </source>
</evidence>
<gene>
    <name evidence="12" type="primary">ctp</name>
    <name evidence="12" type="ORF">EFREU_v1c03410</name>
</gene>
<keyword evidence="9" id="KW-1278">Translocase</keyword>